<feature type="transmembrane region" description="Helical" evidence="1">
    <location>
        <begin position="232"/>
        <end position="249"/>
    </location>
</feature>
<protein>
    <submittedName>
        <fullName evidence="2">Uncharacterized protein</fullName>
    </submittedName>
</protein>
<reference evidence="2 3" key="1">
    <citation type="journal article" date="2015" name="Nature">
        <title>rRNA introns, odd ribosomes, and small enigmatic genomes across a large radiation of phyla.</title>
        <authorList>
            <person name="Brown C.T."/>
            <person name="Hug L.A."/>
            <person name="Thomas B.C."/>
            <person name="Sharon I."/>
            <person name="Castelle C.J."/>
            <person name="Singh A."/>
            <person name="Wilkins M.J."/>
            <person name="Williams K.H."/>
            <person name="Banfield J.F."/>
        </authorList>
    </citation>
    <scope>NUCLEOTIDE SEQUENCE [LARGE SCALE GENOMIC DNA]</scope>
</reference>
<evidence type="ECO:0000256" key="1">
    <source>
        <dbReference type="SAM" id="Phobius"/>
    </source>
</evidence>
<feature type="transmembrane region" description="Helical" evidence="1">
    <location>
        <begin position="144"/>
        <end position="165"/>
    </location>
</feature>
<keyword evidence="1" id="KW-0472">Membrane</keyword>
<dbReference type="Proteomes" id="UP000034516">
    <property type="component" value="Unassembled WGS sequence"/>
</dbReference>
<feature type="transmembrane region" description="Helical" evidence="1">
    <location>
        <begin position="29"/>
        <end position="46"/>
    </location>
</feature>
<keyword evidence="1" id="KW-0812">Transmembrane</keyword>
<evidence type="ECO:0000313" key="3">
    <source>
        <dbReference type="Proteomes" id="UP000034516"/>
    </source>
</evidence>
<comment type="caution">
    <text evidence="2">The sequence shown here is derived from an EMBL/GenBank/DDBJ whole genome shotgun (WGS) entry which is preliminary data.</text>
</comment>
<accession>A0A0G0Z440</accession>
<name>A0A0G0Z440_9BACT</name>
<dbReference type="AlphaFoldDB" id="A0A0G0Z440"/>
<feature type="transmembrane region" description="Helical" evidence="1">
    <location>
        <begin position="116"/>
        <end position="138"/>
    </location>
</feature>
<feature type="transmembrane region" description="Helical" evidence="1">
    <location>
        <begin position="84"/>
        <end position="104"/>
    </location>
</feature>
<proteinExistence type="predicted"/>
<feature type="transmembrane region" description="Helical" evidence="1">
    <location>
        <begin position="7"/>
        <end position="23"/>
    </location>
</feature>
<feature type="transmembrane region" description="Helical" evidence="1">
    <location>
        <begin position="53"/>
        <end position="72"/>
    </location>
</feature>
<feature type="transmembrane region" description="Helical" evidence="1">
    <location>
        <begin position="200"/>
        <end position="220"/>
    </location>
</feature>
<feature type="transmembrane region" description="Helical" evidence="1">
    <location>
        <begin position="172"/>
        <end position="194"/>
    </location>
</feature>
<evidence type="ECO:0000313" key="2">
    <source>
        <dbReference type="EMBL" id="KKS43510.1"/>
    </source>
</evidence>
<organism evidence="2 3">
    <name type="scientific">Candidatus Kuenenbacteria bacterium GW2011_GWA2_42_15</name>
    <dbReference type="NCBI Taxonomy" id="1618677"/>
    <lineage>
        <taxon>Bacteria</taxon>
        <taxon>Candidatus Kueneniibacteriota</taxon>
    </lineage>
</organism>
<keyword evidence="1" id="KW-1133">Transmembrane helix</keyword>
<gene>
    <name evidence="2" type="ORF">UV02_C0002G0011</name>
</gene>
<dbReference type="EMBL" id="LCCW01000002">
    <property type="protein sequence ID" value="KKS43510.1"/>
    <property type="molecule type" value="Genomic_DNA"/>
</dbReference>
<sequence>MPIFSAYIYGLVILFGLQVGIINPAFFGWAIGGTMLFNFIFVWLAARAKWNANFWNFLISPFLFLLAGFLFLGFSNNIIIREGIVLFLAVGSAAFTQQLIILTFHKYQYKNHSLSTISKILNTTTVFFWFSGMFSLHALIKMPFWMILGATTAVIYLLTYQFFIINKIKSTASLWFVPVITLTTAELFWAVSWLPNLADAKAALVTGVYYFLTGLAQHFLNATLNKKTYWRYGVAVTVLWLTILLTARWS</sequence>